<evidence type="ECO:0000256" key="1">
    <source>
        <dbReference type="ARBA" id="ARBA00004434"/>
    </source>
</evidence>
<dbReference type="OrthoDB" id="10267654at2759"/>
<dbReference type="Pfam" id="PF10443">
    <property type="entry name" value="RNA12"/>
    <property type="match status" value="1"/>
</dbReference>
<dbReference type="GO" id="GO:0003723">
    <property type="term" value="F:RNA binding"/>
    <property type="evidence" value="ECO:0007669"/>
    <property type="project" value="UniProtKB-UniRule"/>
</dbReference>
<accession>A0A0D2AIB9</accession>
<organism evidence="15 16">
    <name type="scientific">Verruconis gallopava</name>
    <dbReference type="NCBI Taxonomy" id="253628"/>
    <lineage>
        <taxon>Eukaryota</taxon>
        <taxon>Fungi</taxon>
        <taxon>Dikarya</taxon>
        <taxon>Ascomycota</taxon>
        <taxon>Pezizomycotina</taxon>
        <taxon>Dothideomycetes</taxon>
        <taxon>Pleosporomycetidae</taxon>
        <taxon>Venturiales</taxon>
        <taxon>Sympoventuriaceae</taxon>
        <taxon>Verruconis</taxon>
    </lineage>
</organism>
<dbReference type="PANTHER" id="PTHR32198:SF2">
    <property type="entry name" value="MITOCHONDRIAL ESCAPE PROTEIN 2"/>
    <property type="match status" value="1"/>
</dbReference>
<dbReference type="CDD" id="cd12433">
    <property type="entry name" value="RRM_Yme2p_like"/>
    <property type="match status" value="1"/>
</dbReference>
<dbReference type="GO" id="GO:0005743">
    <property type="term" value="C:mitochondrial inner membrane"/>
    <property type="evidence" value="ECO:0007669"/>
    <property type="project" value="UniProtKB-SubCell"/>
</dbReference>
<evidence type="ECO:0000256" key="7">
    <source>
        <dbReference type="ARBA" id="ARBA00022989"/>
    </source>
</evidence>
<dbReference type="VEuPathDB" id="FungiDB:PV09_09573"/>
<dbReference type="InterPro" id="IPR039627">
    <property type="entry name" value="Yme2_C"/>
</dbReference>
<evidence type="ECO:0000313" key="16">
    <source>
        <dbReference type="Proteomes" id="UP000053259"/>
    </source>
</evidence>
<keyword evidence="5 12" id="KW-0999">Mitochondrion inner membrane</keyword>
<dbReference type="HOGENOM" id="CLU_007861_0_0_1"/>
<dbReference type="InterPro" id="IPR012677">
    <property type="entry name" value="Nucleotide-bd_a/b_plait_sf"/>
</dbReference>
<proteinExistence type="inferred from homology"/>
<feature type="domain" description="RRM" evidence="14">
    <location>
        <begin position="188"/>
        <end position="277"/>
    </location>
</feature>
<dbReference type="Pfam" id="PF00076">
    <property type="entry name" value="RRM_1"/>
    <property type="match status" value="1"/>
</dbReference>
<evidence type="ECO:0000256" key="3">
    <source>
        <dbReference type="ARBA" id="ARBA00020222"/>
    </source>
</evidence>
<feature type="region of interest" description="Disordered" evidence="13">
    <location>
        <begin position="591"/>
        <end position="610"/>
    </location>
</feature>
<dbReference type="InterPro" id="IPR000504">
    <property type="entry name" value="RRM_dom"/>
</dbReference>
<evidence type="ECO:0000259" key="14">
    <source>
        <dbReference type="PROSITE" id="PS50102"/>
    </source>
</evidence>
<reference evidence="15 16" key="1">
    <citation type="submission" date="2015-01" db="EMBL/GenBank/DDBJ databases">
        <title>The Genome Sequence of Ochroconis gallopava CBS43764.</title>
        <authorList>
            <consortium name="The Broad Institute Genomics Platform"/>
            <person name="Cuomo C."/>
            <person name="de Hoog S."/>
            <person name="Gorbushina A."/>
            <person name="Stielow B."/>
            <person name="Teixiera M."/>
            <person name="Abouelleil A."/>
            <person name="Chapman S.B."/>
            <person name="Priest M."/>
            <person name="Young S.K."/>
            <person name="Wortman J."/>
            <person name="Nusbaum C."/>
            <person name="Birren B."/>
        </authorList>
    </citation>
    <scope>NUCLEOTIDE SEQUENCE [LARGE SCALE GENOMIC DNA]</scope>
    <source>
        <strain evidence="15 16">CBS 43764</strain>
    </source>
</reference>
<dbReference type="InterPro" id="IPR035979">
    <property type="entry name" value="RBD_domain_sf"/>
</dbReference>
<dbReference type="SUPFAM" id="SSF54928">
    <property type="entry name" value="RNA-binding domain, RBD"/>
    <property type="match status" value="1"/>
</dbReference>
<name>A0A0D2AIB9_9PEZI</name>
<dbReference type="FunCoup" id="A0A0D2AIB9">
    <property type="interactions" value="116"/>
</dbReference>
<keyword evidence="12" id="KW-0507">mRNA processing</keyword>
<evidence type="ECO:0000256" key="4">
    <source>
        <dbReference type="ARBA" id="ARBA00022692"/>
    </source>
</evidence>
<evidence type="ECO:0000256" key="12">
    <source>
        <dbReference type="RuleBase" id="RU367108"/>
    </source>
</evidence>
<protein>
    <recommendedName>
        <fullName evidence="3 12">Mitochondrial escape protein 2</fullName>
    </recommendedName>
</protein>
<sequence length="833" mass="94286">MKLALISVHKRGPFGISSPYKASRLLISPSTSSQPAYCLRALSLEAGEGKSGHIHIDSNEGVLFFGNVFPLRFKWLLRLPWQAEDILGKMIKVTLSKSKKNPLDIVQNLKMPIKVTEVLPRFKEGGAFVKFTYGSSISAEEFETRISDYLKSEGIRPWWNPFDRVRASLVRGKPWVEDLYRLPSTRIRVEFVATDPNGDAVELSQEQLYSFFRPYGKLVDIIPQPPDSKLLPRFAYVDFANIHKAIMAKNCLHGIIIPEAEGGGKCGTVLRLVYERKAKTNWVWDWVSTHTRVVLPVAAALVAGVTVAIFDPIRTWFIKIHVTRQFDISDNKFYRWFKAQTTDLFHRRSTDEAGMDVIWNDRKANIDQIRGWLLESSDTFNIVQGPRGSGTRELVKEALKHRKYKLVVDCKQIQEARGDSATISAAAAEVGYRPVFSFMNNISGWVDLAAQGATGVKTGFSETLETQLVKIWNNTATALKYIALESRKENGKDANLSDDEYLEAHPERRPVVVIDNFLHKSQDNPIIYDKIAEWAARLTTANIAHVIFLTNDMSFSKCLNKALPDRVFRQISLSDASPAAAKQYVISHIDSEGDLSDDPENPGKELLPSQRRRDLNELDECIDSIGGRLSDLEFLARRIKAGETPRKAVREMIEQSASEIFKMYLTVQDDRSSRKWTAEQAWYVIRCLAESDSGILRYNEIILADVFRGSGDAILRALEQAELISIMVARNGRPRAVKPGKPIFLPAFKHLSEDSVLRSRLDLGILGELIRTETAAVEKYENELKLLGDLQRTPGEIVPRVRWLLDKLAASQKKVESYELERNSLKKIFKDEF</sequence>
<comment type="similarity">
    <text evidence="2 12">Belongs to the YME2 family.</text>
</comment>
<evidence type="ECO:0000256" key="5">
    <source>
        <dbReference type="ARBA" id="ARBA00022792"/>
    </source>
</evidence>
<dbReference type="InParanoid" id="A0A0D2AIB9"/>
<keyword evidence="9" id="KW-0472">Membrane</keyword>
<evidence type="ECO:0000256" key="8">
    <source>
        <dbReference type="ARBA" id="ARBA00023128"/>
    </source>
</evidence>
<dbReference type="Proteomes" id="UP000053259">
    <property type="component" value="Unassembled WGS sequence"/>
</dbReference>
<evidence type="ECO:0000256" key="2">
    <source>
        <dbReference type="ARBA" id="ARBA00010320"/>
    </source>
</evidence>
<dbReference type="InterPro" id="IPR018850">
    <property type="entry name" value="Mt_escape_2_C"/>
</dbReference>
<dbReference type="PANTHER" id="PTHR32198">
    <property type="entry name" value="MITOCHONDRIAL ESCAPE PROTEIN 2"/>
    <property type="match status" value="1"/>
</dbReference>
<evidence type="ECO:0000256" key="9">
    <source>
        <dbReference type="ARBA" id="ARBA00023136"/>
    </source>
</evidence>
<keyword evidence="11 12" id="KW-0694">RNA-binding</keyword>
<dbReference type="GeneID" id="27317546"/>
<dbReference type="STRING" id="253628.A0A0D2AIB9"/>
<evidence type="ECO:0000313" key="15">
    <source>
        <dbReference type="EMBL" id="KIV98663.1"/>
    </source>
</evidence>
<dbReference type="AlphaFoldDB" id="A0A0D2AIB9"/>
<dbReference type="Gene3D" id="3.30.70.330">
    <property type="match status" value="1"/>
</dbReference>
<keyword evidence="4" id="KW-0812">Transmembrane</keyword>
<evidence type="ECO:0000256" key="10">
    <source>
        <dbReference type="ARBA" id="ARBA00025276"/>
    </source>
</evidence>
<comment type="function">
    <text evidence="10 12">Plays a role in maintaining the mitochondrial genome and in controlling the mtDNA escape. Involved in the regulation of mtDNA nucleotide structure and number. May have a dispensable role in early maturation of pre-rRNA.</text>
</comment>
<keyword evidence="6" id="KW-0809">Transit peptide</keyword>
<evidence type="ECO:0000256" key="13">
    <source>
        <dbReference type="SAM" id="MobiDB-lite"/>
    </source>
</evidence>
<dbReference type="EMBL" id="KN847609">
    <property type="protein sequence ID" value="KIV98663.1"/>
    <property type="molecule type" value="Genomic_DNA"/>
</dbReference>
<keyword evidence="16" id="KW-1185">Reference proteome</keyword>
<dbReference type="GO" id="GO:0006397">
    <property type="term" value="P:mRNA processing"/>
    <property type="evidence" value="ECO:0007669"/>
    <property type="project" value="UniProtKB-UniRule"/>
</dbReference>
<dbReference type="PROSITE" id="PS50102">
    <property type="entry name" value="RRM"/>
    <property type="match status" value="1"/>
</dbReference>
<keyword evidence="8 12" id="KW-0496">Mitochondrion</keyword>
<dbReference type="InterPro" id="IPR034260">
    <property type="entry name" value="Yme2_RRM"/>
</dbReference>
<dbReference type="RefSeq" id="XP_016208533.1">
    <property type="nucleotide sequence ID" value="XM_016363655.1"/>
</dbReference>
<keyword evidence="7" id="KW-1133">Transmembrane helix</keyword>
<comment type="subcellular location">
    <subcellularLocation>
        <location evidence="1 12">Mitochondrion inner membrane</location>
        <topology evidence="1 12">Single-pass membrane protein</topology>
    </subcellularLocation>
</comment>
<gene>
    <name evidence="15" type="ORF">PV09_09573</name>
</gene>
<evidence type="ECO:0000256" key="6">
    <source>
        <dbReference type="ARBA" id="ARBA00022946"/>
    </source>
</evidence>
<evidence type="ECO:0000256" key="11">
    <source>
        <dbReference type="PROSITE-ProRule" id="PRU00176"/>
    </source>
</evidence>